<dbReference type="OrthoDB" id="6217368at2"/>
<accession>A0A1N6HGU0</accession>
<dbReference type="EMBL" id="FSRM01000001">
    <property type="protein sequence ID" value="SIO18956.1"/>
    <property type="molecule type" value="Genomic_DNA"/>
</dbReference>
<protein>
    <submittedName>
        <fullName evidence="1">Uncharacterized protein</fullName>
    </submittedName>
</protein>
<dbReference type="AlphaFoldDB" id="A0A1N6HGU0"/>
<reference evidence="1 2" key="1">
    <citation type="submission" date="2016-11" db="EMBL/GenBank/DDBJ databases">
        <authorList>
            <person name="Jaros S."/>
            <person name="Januszkiewicz K."/>
            <person name="Wedrychowicz H."/>
        </authorList>
    </citation>
    <scope>NUCLEOTIDE SEQUENCE [LARGE SCALE GENOMIC DNA]</scope>
    <source>
        <strain evidence="1 2">GAS86</strain>
    </source>
</reference>
<dbReference type="SUPFAM" id="SSF52540">
    <property type="entry name" value="P-loop containing nucleoside triphosphate hydrolases"/>
    <property type="match status" value="1"/>
</dbReference>
<dbReference type="Gene3D" id="3.40.50.300">
    <property type="entry name" value="P-loop containing nucleotide triphosphate hydrolases"/>
    <property type="match status" value="1"/>
</dbReference>
<evidence type="ECO:0000313" key="2">
    <source>
        <dbReference type="Proteomes" id="UP000184693"/>
    </source>
</evidence>
<sequence length="441" mass="49102">MQKLIIHIGAGKCGSSAIQAYLGANAASLRAQGVLIPGLDLTMNASIAGQQINFFLNLVNASPSAQAPHQPTRLDAVSIVRRRLAALKEEMVRSNLHTLVISAENLSDQHAFSSLFAEEKAHFDVHIVAYIRRQDEYLSSAWGQWYVKAYESIDEYLAARVPVDGDWYAMLSPWLRDFGRDRVHVRRFDRKSMYNTDVVDDFITITGLPVDAGHKRVGVINESNDERLIALAHHVRDEFSSIHDTSFYDVMNGVLGKENRPKKSKPYLFDRTTRLRILDAYAGSNEKVKTTFFPEIPSDTALFPPPGENDVLDLSPVEKLEREVSMLTRIVYSLAKKLSEPAAKEIPVAQTVSSPAKGNPVVTQIIGTIAVPGSKVLREALSSQWYAERNQDVRNAGFDPYSHWCDFGMKEGRLPAPDLEKLMAELSAERNALSQQKPGPA</sequence>
<proteinExistence type="predicted"/>
<dbReference type="InterPro" id="IPR027417">
    <property type="entry name" value="P-loop_NTPase"/>
</dbReference>
<gene>
    <name evidence="1" type="ORF">SAMN05444168_3271</name>
</gene>
<evidence type="ECO:0000313" key="1">
    <source>
        <dbReference type="EMBL" id="SIO18956.1"/>
    </source>
</evidence>
<name>A0A1N6HGU0_9BURK</name>
<dbReference type="RefSeq" id="WP_074265188.1">
    <property type="nucleotide sequence ID" value="NZ_FSRM01000001.1"/>
</dbReference>
<dbReference type="Proteomes" id="UP000184693">
    <property type="component" value="Unassembled WGS sequence"/>
</dbReference>
<organism evidence="1 2">
    <name type="scientific">Paraburkholderia phenazinium</name>
    <dbReference type="NCBI Taxonomy" id="60549"/>
    <lineage>
        <taxon>Bacteria</taxon>
        <taxon>Pseudomonadati</taxon>
        <taxon>Pseudomonadota</taxon>
        <taxon>Betaproteobacteria</taxon>
        <taxon>Burkholderiales</taxon>
        <taxon>Burkholderiaceae</taxon>
        <taxon>Paraburkholderia</taxon>
    </lineage>
</organism>